<name>K5WKZ7_PHACS</name>
<dbReference type="InterPro" id="IPR045339">
    <property type="entry name" value="DUF6534"/>
</dbReference>
<organism evidence="3 4">
    <name type="scientific">Phanerochaete carnosa (strain HHB-10118-sp)</name>
    <name type="common">White-rot fungus</name>
    <name type="synonym">Peniophora carnosa</name>
    <dbReference type="NCBI Taxonomy" id="650164"/>
    <lineage>
        <taxon>Eukaryota</taxon>
        <taxon>Fungi</taxon>
        <taxon>Dikarya</taxon>
        <taxon>Basidiomycota</taxon>
        <taxon>Agaricomycotina</taxon>
        <taxon>Agaricomycetes</taxon>
        <taxon>Polyporales</taxon>
        <taxon>Phanerochaetaceae</taxon>
        <taxon>Phanerochaete</taxon>
    </lineage>
</organism>
<dbReference type="KEGG" id="pco:PHACADRAFT_199773"/>
<accession>K5WKZ7</accession>
<gene>
    <name evidence="3" type="ORF">PHACADRAFT_199773</name>
</gene>
<evidence type="ECO:0000256" key="1">
    <source>
        <dbReference type="SAM" id="Phobius"/>
    </source>
</evidence>
<dbReference type="GeneID" id="18911437"/>
<keyword evidence="1" id="KW-1133">Transmembrane helix</keyword>
<evidence type="ECO:0000313" key="3">
    <source>
        <dbReference type="EMBL" id="EKM50937.1"/>
    </source>
</evidence>
<feature type="transmembrane region" description="Helical" evidence="1">
    <location>
        <begin position="20"/>
        <end position="38"/>
    </location>
</feature>
<reference evidence="3 4" key="1">
    <citation type="journal article" date="2012" name="BMC Genomics">
        <title>Comparative genomics of the white-rot fungi, Phanerochaete carnosa and P. chrysosporium, to elucidate the genetic basis of the distinct wood types they colonize.</title>
        <authorList>
            <person name="Suzuki H."/>
            <person name="MacDonald J."/>
            <person name="Syed K."/>
            <person name="Salamov A."/>
            <person name="Hori C."/>
            <person name="Aerts A."/>
            <person name="Henrissat B."/>
            <person name="Wiebenga A."/>
            <person name="vanKuyk P.A."/>
            <person name="Barry K."/>
            <person name="Lindquist E."/>
            <person name="LaButti K."/>
            <person name="Lapidus A."/>
            <person name="Lucas S."/>
            <person name="Coutinho P."/>
            <person name="Gong Y."/>
            <person name="Samejima M."/>
            <person name="Mahadevan R."/>
            <person name="Abou-Zaid M."/>
            <person name="de Vries R.P."/>
            <person name="Igarashi K."/>
            <person name="Yadav J.S."/>
            <person name="Grigoriev I.V."/>
            <person name="Master E.R."/>
        </authorList>
    </citation>
    <scope>NUCLEOTIDE SEQUENCE [LARGE SCALE GENOMIC DNA]</scope>
    <source>
        <strain evidence="3 4">HHB-10118-sp</strain>
    </source>
</reference>
<keyword evidence="4" id="KW-1185">Reference proteome</keyword>
<keyword evidence="1" id="KW-0472">Membrane</keyword>
<dbReference type="AlphaFoldDB" id="K5WKZ7"/>
<dbReference type="PANTHER" id="PTHR40465">
    <property type="entry name" value="CHROMOSOME 1, WHOLE GENOME SHOTGUN SEQUENCE"/>
    <property type="match status" value="1"/>
</dbReference>
<dbReference type="InParanoid" id="K5WKZ7"/>
<feature type="transmembrane region" description="Helical" evidence="1">
    <location>
        <begin position="229"/>
        <end position="253"/>
    </location>
</feature>
<protein>
    <recommendedName>
        <fullName evidence="2">DUF6534 domain-containing protein</fullName>
    </recommendedName>
</protein>
<sequence length="377" mass="41074">MSAPAIPSTVQNPVTLNLSPSYGALIVAAYLGCALWGINVMQTYIYYWNYPDDSWALKTLVAFLLIVDTAHKILITKIPWFTLIQNWGRVSAILASPEEALHEAWVGSSNCTTYDASLNLPPQPATPETGGFGPCSLSLFFFPSRRSASWLSYCLPERSLTTGMLIAYLAFSIGRANIFIPVNLRLKRAGLIGAAVVDLFIAVGMIILVRDSDQADSRALRSKRTSRTISRLTVIIINTGVLTAAVAIISLILDETASGTDFWTAIAQYPQCSIYLSAFLANLNARRYIRGDGEDTTTSNMEDIRFAHNTTLSRDAEASKANRTDTRIVLGPISSGTHSSGTEADGSNDLVLNLEKYNHPAREDSEVSDKPLSLEVV</sequence>
<feature type="transmembrane region" description="Helical" evidence="1">
    <location>
        <begin position="165"/>
        <end position="184"/>
    </location>
</feature>
<dbReference type="OrthoDB" id="3063206at2759"/>
<dbReference type="Proteomes" id="UP000008370">
    <property type="component" value="Unassembled WGS sequence"/>
</dbReference>
<evidence type="ECO:0000313" key="4">
    <source>
        <dbReference type="Proteomes" id="UP000008370"/>
    </source>
</evidence>
<feature type="transmembrane region" description="Helical" evidence="1">
    <location>
        <begin position="265"/>
        <end position="283"/>
    </location>
</feature>
<evidence type="ECO:0000259" key="2">
    <source>
        <dbReference type="Pfam" id="PF20152"/>
    </source>
</evidence>
<dbReference type="PANTHER" id="PTHR40465:SF1">
    <property type="entry name" value="DUF6534 DOMAIN-CONTAINING PROTEIN"/>
    <property type="match status" value="1"/>
</dbReference>
<dbReference type="HOGENOM" id="CLU_046025_5_3_1"/>
<proteinExistence type="predicted"/>
<feature type="domain" description="DUF6534" evidence="2">
    <location>
        <begin position="194"/>
        <end position="288"/>
    </location>
</feature>
<dbReference type="EMBL" id="JH930477">
    <property type="protein sequence ID" value="EKM50937.1"/>
    <property type="molecule type" value="Genomic_DNA"/>
</dbReference>
<dbReference type="Pfam" id="PF20152">
    <property type="entry name" value="DUF6534"/>
    <property type="match status" value="1"/>
</dbReference>
<feature type="transmembrane region" description="Helical" evidence="1">
    <location>
        <begin position="190"/>
        <end position="209"/>
    </location>
</feature>
<dbReference type="RefSeq" id="XP_007400103.1">
    <property type="nucleotide sequence ID" value="XM_007400041.1"/>
</dbReference>
<keyword evidence="1" id="KW-0812">Transmembrane</keyword>